<keyword evidence="2" id="KW-0378">Hydrolase</keyword>
<dbReference type="SUPFAM" id="SSF53474">
    <property type="entry name" value="alpha/beta-Hydrolases"/>
    <property type="match status" value="1"/>
</dbReference>
<dbReference type="Pfam" id="PF00561">
    <property type="entry name" value="Abhydrolase_1"/>
    <property type="match status" value="1"/>
</dbReference>
<accession>A0A5B9D5K1</accession>
<dbReference type="AlphaFoldDB" id="A0A5B9D5K1"/>
<dbReference type="EMBL" id="CP042905">
    <property type="protein sequence ID" value="QEE14398.1"/>
    <property type="molecule type" value="Genomic_DNA"/>
</dbReference>
<dbReference type="OrthoDB" id="7466at2157"/>
<evidence type="ECO:0000259" key="1">
    <source>
        <dbReference type="Pfam" id="PF00561"/>
    </source>
</evidence>
<protein>
    <submittedName>
        <fullName evidence="2">Alpha/beta fold hydrolase</fullName>
    </submittedName>
</protein>
<dbReference type="KEGG" id="psyt:DSAG12_00211"/>
<dbReference type="GO" id="GO:0016020">
    <property type="term" value="C:membrane"/>
    <property type="evidence" value="ECO:0007669"/>
    <property type="project" value="TreeGrafter"/>
</dbReference>
<dbReference type="GeneID" id="41328215"/>
<dbReference type="RefSeq" id="WP_162306495.1">
    <property type="nucleotide sequence ID" value="NZ_CP042905.2"/>
</dbReference>
<reference evidence="2 3" key="1">
    <citation type="journal article" date="2020" name="Nature">
        <title>Isolation of an archaeon at the prokaryote-eukaryote interface.</title>
        <authorList>
            <person name="Imachi H."/>
            <person name="Nobu M.K."/>
            <person name="Nakahara N."/>
            <person name="Morono Y."/>
            <person name="Ogawara M."/>
            <person name="Takaki Y."/>
            <person name="Takano Y."/>
            <person name="Uematsu K."/>
            <person name="Ikuta T."/>
            <person name="Ito M."/>
            <person name="Matsui Y."/>
            <person name="Miyazaki M."/>
            <person name="Murata K."/>
            <person name="Saito Y."/>
            <person name="Sakai S."/>
            <person name="Song C."/>
            <person name="Tasumi E."/>
            <person name="Yamanaka Y."/>
            <person name="Yamaguchi T."/>
            <person name="Kamagata Y."/>
            <person name="Tamaki H."/>
            <person name="Takai K."/>
        </authorList>
    </citation>
    <scope>NUCLEOTIDE SEQUENCE [LARGE SCALE GENOMIC DNA]</scope>
    <source>
        <strain evidence="2 3">MK-D1</strain>
    </source>
</reference>
<proteinExistence type="predicted"/>
<keyword evidence="3" id="KW-1185">Reference proteome</keyword>
<dbReference type="PANTHER" id="PTHR43798:SF33">
    <property type="entry name" value="HYDROLASE, PUTATIVE (AFU_ORTHOLOGUE AFUA_2G14860)-RELATED"/>
    <property type="match status" value="1"/>
</dbReference>
<evidence type="ECO:0000313" key="3">
    <source>
        <dbReference type="Proteomes" id="UP000321408"/>
    </source>
</evidence>
<dbReference type="Gene3D" id="3.40.50.1820">
    <property type="entry name" value="alpha/beta hydrolase"/>
    <property type="match status" value="1"/>
</dbReference>
<dbReference type="Proteomes" id="UP000321408">
    <property type="component" value="Chromosome"/>
</dbReference>
<sequence length="276" mass="31819">MHTINTKVFSTQYGNVEYYQSSNPNQEYSIVFIHGLGQNKDWFKEQYERYNLNQFSWIVPDLLGYGKSDQPKQELAYTMENQANMIHKLLIEEKINRVVIFAHSMGGPIAISLIEELMKIQNQNSINIKVLGLFYLEGNLDRGDADFSSIIAKKTLDDFETNFESFLQEIITEFGSEIQSYCDKLKLVGPYPLWASSKDLVHHSYSNELLPRLQKCLHFPVYFIFGEDNKGLLSSEELIKESKLPIIFIPNAGHGLHLGNPSDFWQIIKKIISKII</sequence>
<reference evidence="2 3" key="2">
    <citation type="journal article" date="2024" name="Int. J. Syst. Evol. Microbiol.">
        <title>Promethearchaeum syntrophicum gen. nov., sp. nov., an anaerobic, obligately syntrophic archaeon, the first isolate of the lineage 'Asgard' archaea, and proposal of the new archaeal phylum Promethearchaeota phyl. nov. and kingdom Promethearchaeati regn. nov.</title>
        <authorList>
            <person name="Imachi H."/>
            <person name="Nobu M.K."/>
            <person name="Kato S."/>
            <person name="Takaki Y."/>
            <person name="Miyazaki M."/>
            <person name="Miyata M."/>
            <person name="Ogawara M."/>
            <person name="Saito Y."/>
            <person name="Sakai S."/>
            <person name="Tahara Y.O."/>
            <person name="Takano Y."/>
            <person name="Tasumi E."/>
            <person name="Uematsu K."/>
            <person name="Yoshimura T."/>
            <person name="Itoh T."/>
            <person name="Ohkuma M."/>
            <person name="Takai K."/>
        </authorList>
    </citation>
    <scope>NUCLEOTIDE SEQUENCE [LARGE SCALE GENOMIC DNA]</scope>
    <source>
        <strain evidence="2 3">MK-D1</strain>
    </source>
</reference>
<dbReference type="PANTHER" id="PTHR43798">
    <property type="entry name" value="MONOACYLGLYCEROL LIPASE"/>
    <property type="match status" value="1"/>
</dbReference>
<dbReference type="InterPro" id="IPR000073">
    <property type="entry name" value="AB_hydrolase_1"/>
</dbReference>
<evidence type="ECO:0000313" key="2">
    <source>
        <dbReference type="EMBL" id="QEE14398.1"/>
    </source>
</evidence>
<gene>
    <name evidence="2" type="ORF">DSAG12_00211</name>
</gene>
<organism evidence="2 3">
    <name type="scientific">Promethearchaeum syntrophicum</name>
    <dbReference type="NCBI Taxonomy" id="2594042"/>
    <lineage>
        <taxon>Archaea</taxon>
        <taxon>Promethearchaeati</taxon>
        <taxon>Promethearchaeota</taxon>
        <taxon>Promethearchaeia</taxon>
        <taxon>Promethearchaeales</taxon>
        <taxon>Promethearchaeaceae</taxon>
        <taxon>Promethearchaeum</taxon>
    </lineage>
</organism>
<feature type="domain" description="AB hydrolase-1" evidence="1">
    <location>
        <begin position="29"/>
        <end position="111"/>
    </location>
</feature>
<name>A0A5B9D5K1_9ARCH</name>
<dbReference type="InterPro" id="IPR029058">
    <property type="entry name" value="AB_hydrolase_fold"/>
</dbReference>
<dbReference type="InterPro" id="IPR050266">
    <property type="entry name" value="AB_hydrolase_sf"/>
</dbReference>